<dbReference type="GO" id="GO:0016020">
    <property type="term" value="C:membrane"/>
    <property type="evidence" value="ECO:0007669"/>
    <property type="project" value="UniProtKB-SubCell"/>
</dbReference>
<dbReference type="EMBL" id="CP029462">
    <property type="protein sequence ID" value="AXL21428.1"/>
    <property type="molecule type" value="Genomic_DNA"/>
</dbReference>
<accession>A0A346AZY5</accession>
<proteinExistence type="predicted"/>
<evidence type="ECO:0000256" key="2">
    <source>
        <dbReference type="ARBA" id="ARBA00022448"/>
    </source>
</evidence>
<feature type="transmembrane region" description="Helical" evidence="6">
    <location>
        <begin position="80"/>
        <end position="100"/>
    </location>
</feature>
<dbReference type="KEGG" id="meg:DKB62_07555"/>
<dbReference type="PANTHER" id="PTHR11101">
    <property type="entry name" value="PHOSPHATE TRANSPORTER"/>
    <property type="match status" value="1"/>
</dbReference>
<dbReference type="GO" id="GO:0005315">
    <property type="term" value="F:phosphate transmembrane transporter activity"/>
    <property type="evidence" value="ECO:0007669"/>
    <property type="project" value="InterPro"/>
</dbReference>
<dbReference type="InterPro" id="IPR001204">
    <property type="entry name" value="Phos_transporter"/>
</dbReference>
<evidence type="ECO:0000313" key="7">
    <source>
        <dbReference type="EMBL" id="AXL21428.1"/>
    </source>
</evidence>
<feature type="transmembrane region" description="Helical" evidence="6">
    <location>
        <begin position="106"/>
        <end position="127"/>
    </location>
</feature>
<name>A0A346AZY5_9FIRM</name>
<evidence type="ECO:0000256" key="3">
    <source>
        <dbReference type="ARBA" id="ARBA00022692"/>
    </source>
</evidence>
<feature type="transmembrane region" description="Helical" evidence="6">
    <location>
        <begin position="305"/>
        <end position="326"/>
    </location>
</feature>
<sequence>MLDTPLIILVVVLALAFDFINGFHDTANAIATCVSTRAIRPGIAIMGSAFLNFVGAMISTGVAKTIGGDIVTSPAMINELVIVAGLVGAIVWNLLTWWFGMPSSSSHALIGGMIGAVAFSVGTAALNDWGIIKIFLSLILSPVTAIVVGYIIMNILFVVCRNFKPAKINMTANRLQVVSAALMAFSHGSNDAQKSMGIITLALLSGGVIDTLEVPTMVKFLCALAMALGTSVGGWKIIRTVGGKIFKMHPIHGFAADLNSAVVIFSATMLHLPVSTTHVVSGSIMGVGAAQRAKAVHWNVARQMVTAWVMTIPCTAIMGAISYYIISHLMVVVLPGL</sequence>
<evidence type="ECO:0000256" key="6">
    <source>
        <dbReference type="SAM" id="Phobius"/>
    </source>
</evidence>
<dbReference type="Proteomes" id="UP000254337">
    <property type="component" value="Chromosome"/>
</dbReference>
<evidence type="ECO:0000256" key="1">
    <source>
        <dbReference type="ARBA" id="ARBA00004141"/>
    </source>
</evidence>
<evidence type="ECO:0000313" key="8">
    <source>
        <dbReference type="Proteomes" id="UP000254337"/>
    </source>
</evidence>
<dbReference type="GO" id="GO:0035435">
    <property type="term" value="P:phosphate ion transmembrane transport"/>
    <property type="evidence" value="ECO:0007669"/>
    <property type="project" value="TreeGrafter"/>
</dbReference>
<dbReference type="PANTHER" id="PTHR11101:SF80">
    <property type="entry name" value="PHOSPHATE TRANSPORTER"/>
    <property type="match status" value="1"/>
</dbReference>
<dbReference type="Pfam" id="PF01384">
    <property type="entry name" value="PHO4"/>
    <property type="match status" value="1"/>
</dbReference>
<organism evidence="7 8">
    <name type="scientific">Megasphaera stantonii</name>
    <dbReference type="NCBI Taxonomy" id="2144175"/>
    <lineage>
        <taxon>Bacteria</taxon>
        <taxon>Bacillati</taxon>
        <taxon>Bacillota</taxon>
        <taxon>Negativicutes</taxon>
        <taxon>Veillonellales</taxon>
        <taxon>Veillonellaceae</taxon>
        <taxon>Megasphaera</taxon>
    </lineage>
</organism>
<keyword evidence="8" id="KW-1185">Reference proteome</keyword>
<dbReference type="RefSeq" id="WP_107195344.1">
    <property type="nucleotide sequence ID" value="NZ_CP029462.1"/>
</dbReference>
<feature type="transmembrane region" description="Helical" evidence="6">
    <location>
        <begin position="217"/>
        <end position="238"/>
    </location>
</feature>
<dbReference type="OrthoDB" id="9779554at2"/>
<keyword evidence="5 6" id="KW-0472">Membrane</keyword>
<comment type="subcellular location">
    <subcellularLocation>
        <location evidence="1">Membrane</location>
        <topology evidence="1">Multi-pass membrane protein</topology>
    </subcellularLocation>
</comment>
<keyword evidence="3 6" id="KW-0812">Transmembrane</keyword>
<evidence type="ECO:0000256" key="5">
    <source>
        <dbReference type="ARBA" id="ARBA00023136"/>
    </source>
</evidence>
<feature type="transmembrane region" description="Helical" evidence="6">
    <location>
        <begin position="134"/>
        <end position="159"/>
    </location>
</feature>
<gene>
    <name evidence="7" type="ORF">DKB62_07555</name>
</gene>
<keyword evidence="4 6" id="KW-1133">Transmembrane helix</keyword>
<dbReference type="AlphaFoldDB" id="A0A346AZY5"/>
<feature type="transmembrane region" description="Helical" evidence="6">
    <location>
        <begin position="39"/>
        <end position="59"/>
    </location>
</feature>
<reference evidence="7 8" key="1">
    <citation type="submission" date="2018-05" db="EMBL/GenBank/DDBJ databases">
        <title>Complete genome sequence of Megasphaera sp. AJH120T, isolated from the ceca of a chicken.</title>
        <authorList>
            <person name="Maki J."/>
            <person name="Looft T."/>
        </authorList>
    </citation>
    <scope>NUCLEOTIDE SEQUENCE [LARGE SCALE GENOMIC DNA]</scope>
    <source>
        <strain evidence="7 8">AJH120</strain>
    </source>
</reference>
<protein>
    <submittedName>
        <fullName evidence="7">Inorganic phosphate transporter</fullName>
    </submittedName>
</protein>
<keyword evidence="2" id="KW-0813">Transport</keyword>
<evidence type="ECO:0000256" key="4">
    <source>
        <dbReference type="ARBA" id="ARBA00022989"/>
    </source>
</evidence>